<organism evidence="1 2">
    <name type="scientific">Fusobacterium phage Fnu1</name>
    <dbReference type="NCBI Taxonomy" id="2530024"/>
    <lineage>
        <taxon>Viruses</taxon>
        <taxon>Duplodnaviria</taxon>
        <taxon>Heunggongvirae</taxon>
        <taxon>Uroviricota</taxon>
        <taxon>Caudoviricetes</taxon>
        <taxon>Latrobevirus</taxon>
        <taxon>Latrobevirus FNU1</taxon>
    </lineage>
</organism>
<dbReference type="EMBL" id="MK554696">
    <property type="protein sequence ID" value="QBJ04109.1"/>
    <property type="molecule type" value="Genomic_DNA"/>
</dbReference>
<name>A0A481W5H7_9CAUD</name>
<reference evidence="1 2" key="1">
    <citation type="submission" date="2019-02" db="EMBL/GenBank/DDBJ databases">
        <title>Genomic, morphological and functional characterisation of novel bacteriophage Fnu1 capable of disrupt Fusobacterium nucleatum biofilm.</title>
        <authorList>
            <person name="Kabwe M."/>
            <person name="Brown T.L."/>
            <person name="Dashper S."/>
            <person name="Speirs L."/>
            <person name="Ku H."/>
            <person name="Petrovski S."/>
            <person name="Chan H.T."/>
            <person name="Lock P."/>
            <person name="Tucci J."/>
        </authorList>
    </citation>
    <scope>NUCLEOTIDE SEQUENCE [LARGE SCALE GENOMIC DNA]</scope>
</reference>
<proteinExistence type="predicted"/>
<evidence type="ECO:0000313" key="1">
    <source>
        <dbReference type="EMBL" id="QBJ04109.1"/>
    </source>
</evidence>
<protein>
    <submittedName>
        <fullName evidence="1">Uncharacterized protein</fullName>
    </submittedName>
</protein>
<accession>A0A481W5H7</accession>
<dbReference type="GeneID" id="65071836"/>
<sequence>MSIFNKLEVIRRGEFKLDGDITLPFLFHIKDIKDTSVNETKLSKEYKQLLEYKKLKNLLDDILNFIDLDLFLIDKSDITEITDVEFIQDDLVYDKYRVKDIYELNKLIAKLELTEIELYDLREYIVDEQNKLITEFLDILHKEMENGKNTEHLSEAFMSIQVCSEFGNGVIFKENMGKCMSEFSFREIETKRAYLSRKYEVEKIQYENLKKENK</sequence>
<dbReference type="KEGG" id="vg:65071836"/>
<dbReference type="Proteomes" id="UP000292160">
    <property type="component" value="Segment"/>
</dbReference>
<keyword evidence="2" id="KW-1185">Reference proteome</keyword>
<dbReference type="RefSeq" id="YP_010082828.1">
    <property type="nucleotide sequence ID" value="NC_055035.1"/>
</dbReference>
<evidence type="ECO:0000313" key="2">
    <source>
        <dbReference type="Proteomes" id="UP000292160"/>
    </source>
</evidence>